<reference evidence="1 2" key="1">
    <citation type="submission" date="2012-10" db="EMBL/GenBank/DDBJ databases">
        <authorList>
            <person name="Zafar N."/>
            <person name="Inman J."/>
            <person name="Hall N."/>
            <person name="Lorenzi H."/>
            <person name="Caler E."/>
        </authorList>
    </citation>
    <scope>NUCLEOTIDE SEQUENCE [LARGE SCALE GENOMIC DNA]</scope>
    <source>
        <strain evidence="1 2">IP1</strain>
    </source>
</reference>
<dbReference type="EMBL" id="KB206993">
    <property type="protein sequence ID" value="ELP86321.1"/>
    <property type="molecule type" value="Genomic_DNA"/>
</dbReference>
<dbReference type="PANTHER" id="PTHR45661">
    <property type="entry name" value="SURFACE ANTIGEN"/>
    <property type="match status" value="1"/>
</dbReference>
<dbReference type="AlphaFoldDB" id="A0A0A1TY24"/>
<dbReference type="PANTHER" id="PTHR45661:SF3">
    <property type="entry name" value="IG-LIKE DOMAIN-CONTAINING PROTEIN"/>
    <property type="match status" value="1"/>
</dbReference>
<evidence type="ECO:0000313" key="2">
    <source>
        <dbReference type="Proteomes" id="UP000014680"/>
    </source>
</evidence>
<dbReference type="SUPFAM" id="SSF52058">
    <property type="entry name" value="L domain-like"/>
    <property type="match status" value="2"/>
</dbReference>
<accession>A0A0A1TY24</accession>
<keyword evidence="2" id="KW-1185">Reference proteome</keyword>
<dbReference type="Pfam" id="PF13306">
    <property type="entry name" value="LRR_5"/>
    <property type="match status" value="2"/>
</dbReference>
<gene>
    <name evidence="1" type="ORF">EIN_036180</name>
</gene>
<evidence type="ECO:0008006" key="3">
    <source>
        <dbReference type="Google" id="ProtNLM"/>
    </source>
</evidence>
<dbReference type="GeneID" id="14885301"/>
<name>A0A0A1TY24_ENTIV</name>
<evidence type="ECO:0000313" key="1">
    <source>
        <dbReference type="EMBL" id="ELP86321.1"/>
    </source>
</evidence>
<protein>
    <recommendedName>
        <fullName evidence="3">Leucine rich repeat containing protein BspA family protein</fullName>
    </recommendedName>
</protein>
<sequence length="354" mass="39608">MSQLDNTNITLILEYLKTPDDFISISQVSKKVASSLSLLTVTPIPLPPKQVLKFFPNVTVINLWNNEQLNEYMKFKQFDILSHKILNVLFEVDYSTAKSLQSENIVFKKVTYNATDHKKFGSKFEEFDVIPQIVALDDLCFENDNNIKVVNIPQTVTRLGKKCFSACSTLNFVVFPRHLSEIGDECFSKCNNLLNIEIPSTVTLLGESAFENCNTLNYVRFVNYDKMPSYDTNIPLLGCLTTFKPKTFKNCIELKVVHVPNSIASLGDQCFSNCSSLTEITLPKGLIEINSFCFENNASLIKVNIPINVITIGNSAFKGCVSIKNISISGNGIIDCGDDIFDGCSSLKQFNIQH</sequence>
<dbReference type="Gene3D" id="3.80.10.10">
    <property type="entry name" value="Ribonuclease Inhibitor"/>
    <property type="match status" value="2"/>
</dbReference>
<dbReference type="VEuPathDB" id="AmoebaDB:EIN_036180"/>
<proteinExistence type="predicted"/>
<dbReference type="InterPro" id="IPR026906">
    <property type="entry name" value="LRR_5"/>
</dbReference>
<dbReference type="KEGG" id="eiv:EIN_036180"/>
<organism evidence="1 2">
    <name type="scientific">Entamoeba invadens IP1</name>
    <dbReference type="NCBI Taxonomy" id="370355"/>
    <lineage>
        <taxon>Eukaryota</taxon>
        <taxon>Amoebozoa</taxon>
        <taxon>Evosea</taxon>
        <taxon>Archamoebae</taxon>
        <taxon>Mastigamoebida</taxon>
        <taxon>Entamoebidae</taxon>
        <taxon>Entamoeba</taxon>
    </lineage>
</organism>
<dbReference type="InterPro" id="IPR053139">
    <property type="entry name" value="Surface_bspA-like"/>
</dbReference>
<dbReference type="InterPro" id="IPR032675">
    <property type="entry name" value="LRR_dom_sf"/>
</dbReference>
<dbReference type="RefSeq" id="XP_004185667.1">
    <property type="nucleotide sequence ID" value="XM_004185619.1"/>
</dbReference>
<dbReference type="Proteomes" id="UP000014680">
    <property type="component" value="Unassembled WGS sequence"/>
</dbReference>